<evidence type="ECO:0000313" key="8">
    <source>
        <dbReference type="Proteomes" id="UP000242638"/>
    </source>
</evidence>
<dbReference type="GO" id="GO:0008270">
    <property type="term" value="F:zinc ion binding"/>
    <property type="evidence" value="ECO:0007669"/>
    <property type="project" value="UniProtKB-KW"/>
</dbReference>
<reference evidence="8" key="1">
    <citation type="submission" date="2013-11" db="EMBL/GenBank/DDBJ databases">
        <title>The genomic landscape of the Guanapo guppy.</title>
        <authorList>
            <person name="Kuenstner A."/>
            <person name="Dreyer C."/>
        </authorList>
    </citation>
    <scope>NUCLEOTIDE SEQUENCE</scope>
    <source>
        <strain evidence="8">Guanapo</strain>
    </source>
</reference>
<feature type="domain" description="THAP-type" evidence="6">
    <location>
        <begin position="1"/>
        <end position="79"/>
    </location>
</feature>
<dbReference type="Pfam" id="PF05485">
    <property type="entry name" value="THAP"/>
    <property type="match status" value="1"/>
</dbReference>
<dbReference type="OMA" id="DIYVCSE"/>
<keyword evidence="8" id="KW-1185">Reference proteome</keyword>
<evidence type="ECO:0000259" key="6">
    <source>
        <dbReference type="PROSITE" id="PS50950"/>
    </source>
</evidence>
<dbReference type="PROSITE" id="PS50950">
    <property type="entry name" value="ZF_THAP"/>
    <property type="match status" value="1"/>
</dbReference>
<protein>
    <recommendedName>
        <fullName evidence="6">THAP-type domain-containing protein</fullName>
    </recommendedName>
</protein>
<keyword evidence="3" id="KW-0862">Zinc</keyword>
<dbReference type="Bgee" id="ENSPREG00000002591">
    <property type="expression patterns" value="Expressed in head"/>
</dbReference>
<evidence type="ECO:0000256" key="3">
    <source>
        <dbReference type="ARBA" id="ARBA00022833"/>
    </source>
</evidence>
<dbReference type="SMART" id="SM00980">
    <property type="entry name" value="THAP"/>
    <property type="match status" value="1"/>
</dbReference>
<dbReference type="GeneTree" id="ENSGT00940000177747"/>
<evidence type="ECO:0000256" key="4">
    <source>
        <dbReference type="ARBA" id="ARBA00023125"/>
    </source>
</evidence>
<evidence type="ECO:0000313" key="7">
    <source>
        <dbReference type="Ensembl" id="ENSPREP00000003604.1"/>
    </source>
</evidence>
<keyword evidence="1" id="KW-0479">Metal-binding</keyword>
<evidence type="ECO:0000256" key="5">
    <source>
        <dbReference type="PROSITE-ProRule" id="PRU00309"/>
    </source>
</evidence>
<name>A0A3P9N201_POERE</name>
<dbReference type="InterPro" id="IPR006612">
    <property type="entry name" value="THAP_Znf"/>
</dbReference>
<dbReference type="Ensembl" id="ENSPRET00000003659.1">
    <property type="protein sequence ID" value="ENSPREP00000003604.1"/>
    <property type="gene ID" value="ENSPREG00000002591.1"/>
</dbReference>
<dbReference type="GO" id="GO:0003677">
    <property type="term" value="F:DNA binding"/>
    <property type="evidence" value="ECO:0007669"/>
    <property type="project" value="UniProtKB-UniRule"/>
</dbReference>
<proteinExistence type="predicted"/>
<dbReference type="Proteomes" id="UP000242638">
    <property type="component" value="Unassembled WGS sequence"/>
</dbReference>
<keyword evidence="4 5" id="KW-0238">DNA-binding</keyword>
<evidence type="ECO:0000256" key="2">
    <source>
        <dbReference type="ARBA" id="ARBA00022771"/>
    </source>
</evidence>
<accession>A0A3P9N201</accession>
<evidence type="ECO:0000256" key="1">
    <source>
        <dbReference type="ARBA" id="ARBA00022723"/>
    </source>
</evidence>
<dbReference type="SUPFAM" id="SSF57716">
    <property type="entry name" value="Glucocorticoid receptor-like (DNA-binding domain)"/>
    <property type="match status" value="1"/>
</dbReference>
<reference evidence="7" key="3">
    <citation type="submission" date="2025-09" db="UniProtKB">
        <authorList>
            <consortium name="Ensembl"/>
        </authorList>
    </citation>
    <scope>IDENTIFICATION</scope>
    <source>
        <strain evidence="7">Guanapo</strain>
    </source>
</reference>
<sequence length="103" mass="12242">MCSVAGCDSSRRSAQRFKLPEDPEERLEWVMFIAKVNKQCFKESSWTDIYVCSEHFPDDCLVNVNDRVQLKPSAVPSLKHKDIKDCFFVLFFFKKNNRFFFQF</sequence>
<keyword evidence="2 5" id="KW-0863">Zinc-finger</keyword>
<dbReference type="AlphaFoldDB" id="A0A3P9N201"/>
<organism evidence="7 8">
    <name type="scientific">Poecilia reticulata</name>
    <name type="common">Guppy</name>
    <name type="synonym">Acanthophacelus reticulatus</name>
    <dbReference type="NCBI Taxonomy" id="8081"/>
    <lineage>
        <taxon>Eukaryota</taxon>
        <taxon>Metazoa</taxon>
        <taxon>Chordata</taxon>
        <taxon>Craniata</taxon>
        <taxon>Vertebrata</taxon>
        <taxon>Euteleostomi</taxon>
        <taxon>Actinopterygii</taxon>
        <taxon>Neopterygii</taxon>
        <taxon>Teleostei</taxon>
        <taxon>Neoteleostei</taxon>
        <taxon>Acanthomorphata</taxon>
        <taxon>Ovalentaria</taxon>
        <taxon>Atherinomorphae</taxon>
        <taxon>Cyprinodontiformes</taxon>
        <taxon>Poeciliidae</taxon>
        <taxon>Poeciliinae</taxon>
        <taxon>Poecilia</taxon>
    </lineage>
</organism>
<dbReference type="SMART" id="SM00692">
    <property type="entry name" value="DM3"/>
    <property type="match status" value="1"/>
</dbReference>
<reference evidence="7" key="2">
    <citation type="submission" date="2025-08" db="UniProtKB">
        <authorList>
            <consortium name="Ensembl"/>
        </authorList>
    </citation>
    <scope>IDENTIFICATION</scope>
    <source>
        <strain evidence="7">Guanapo</strain>
    </source>
</reference>